<accession>A0AAJ7CFF7</accession>
<dbReference type="GeneID" id="107274564"/>
<dbReference type="KEGG" id="ccin:107274564"/>
<protein>
    <submittedName>
        <fullName evidence="4">Uncharacterized protein LOC107274564 isoform X1</fullName>
    </submittedName>
</protein>
<feature type="chain" id="PRO_5042469136" evidence="2">
    <location>
        <begin position="20"/>
        <end position="283"/>
    </location>
</feature>
<gene>
    <name evidence="4" type="primary">LOC107274564</name>
</gene>
<evidence type="ECO:0000313" key="4">
    <source>
        <dbReference type="RefSeq" id="XP_015609340.1"/>
    </source>
</evidence>
<keyword evidence="2" id="KW-0732">Signal</keyword>
<keyword evidence="3" id="KW-1185">Reference proteome</keyword>
<keyword evidence="1" id="KW-1133">Transmembrane helix</keyword>
<organism evidence="3 4">
    <name type="scientific">Cephus cinctus</name>
    <name type="common">Wheat stem sawfly</name>
    <dbReference type="NCBI Taxonomy" id="211228"/>
    <lineage>
        <taxon>Eukaryota</taxon>
        <taxon>Metazoa</taxon>
        <taxon>Ecdysozoa</taxon>
        <taxon>Arthropoda</taxon>
        <taxon>Hexapoda</taxon>
        <taxon>Insecta</taxon>
        <taxon>Pterygota</taxon>
        <taxon>Neoptera</taxon>
        <taxon>Endopterygota</taxon>
        <taxon>Hymenoptera</taxon>
        <taxon>Cephoidea</taxon>
        <taxon>Cephidae</taxon>
        <taxon>Cephus</taxon>
    </lineage>
</organism>
<evidence type="ECO:0000256" key="1">
    <source>
        <dbReference type="SAM" id="Phobius"/>
    </source>
</evidence>
<dbReference type="RefSeq" id="XP_015609340.1">
    <property type="nucleotide sequence ID" value="XM_015753854.2"/>
</dbReference>
<feature type="transmembrane region" description="Helical" evidence="1">
    <location>
        <begin position="88"/>
        <end position="113"/>
    </location>
</feature>
<reference evidence="4" key="1">
    <citation type="submission" date="2025-08" db="UniProtKB">
        <authorList>
            <consortium name="RefSeq"/>
        </authorList>
    </citation>
    <scope>IDENTIFICATION</scope>
</reference>
<feature type="signal peptide" evidence="2">
    <location>
        <begin position="1"/>
        <end position="19"/>
    </location>
</feature>
<sequence length="283" mass="32362">MTSLRVLILLGILAVVIVAEEPAPSAKQALEYDDDYDDDYDIVDLTSKKGPHPLKHKHKYPFSLPRMSGFSIVHLPHHGFFGGGLKSLAIFLAIKIKIILIVVAVIGIIGFTLKVFGGLKYAGYFNKDCPVIHEPAYGLGYSAPPPEEHNEHYASYESDWSPTENYARSFIDNYIDTNFVYRILKSMDMAELMFNAMEIESDQCRKRFVCEMDKKTEKIPVLKYAMQFFSYGLEKYRVEGKDIKFNECAKLYSECEDANKESTTRRRRKRRTVGRVRKVIGSS</sequence>
<keyword evidence="1" id="KW-0812">Transmembrane</keyword>
<dbReference type="AlphaFoldDB" id="A0AAJ7CFF7"/>
<proteinExistence type="predicted"/>
<evidence type="ECO:0000313" key="3">
    <source>
        <dbReference type="Proteomes" id="UP000694920"/>
    </source>
</evidence>
<evidence type="ECO:0000256" key="2">
    <source>
        <dbReference type="SAM" id="SignalP"/>
    </source>
</evidence>
<name>A0AAJ7CFF7_CEPCN</name>
<keyword evidence="1" id="KW-0472">Membrane</keyword>
<dbReference type="Proteomes" id="UP000694920">
    <property type="component" value="Unplaced"/>
</dbReference>